<organism evidence="2 3">
    <name type="scientific">Sphagnum jensenii</name>
    <dbReference type="NCBI Taxonomy" id="128206"/>
    <lineage>
        <taxon>Eukaryota</taxon>
        <taxon>Viridiplantae</taxon>
        <taxon>Streptophyta</taxon>
        <taxon>Embryophyta</taxon>
        <taxon>Bryophyta</taxon>
        <taxon>Sphagnophytina</taxon>
        <taxon>Sphagnopsida</taxon>
        <taxon>Sphagnales</taxon>
        <taxon>Sphagnaceae</taxon>
        <taxon>Sphagnum</taxon>
    </lineage>
</organism>
<keyword evidence="3" id="KW-1185">Reference proteome</keyword>
<evidence type="ECO:0000256" key="1">
    <source>
        <dbReference type="SAM" id="SignalP"/>
    </source>
</evidence>
<sequence length="178" mass="19285">MQFTVLRGLFATTLIAGTAIATPFPTSPEMPDLQPGTYVLRSMNVTAETAHPQPIQPCDVLTTITVSLDDLGNYDFSLLDDYAGDCGGAQQLPQTPRQYVLMRDTRVAFPCGVAYVSLQQVQSEGSSFPAFTFKDYQYAPQSCKDTDGSGRGGLTALYVANEWADSGMLEWGAYPDSN</sequence>
<accession>A0ABP0V701</accession>
<name>A0ABP0V701_9BRYO</name>
<protein>
    <submittedName>
        <fullName evidence="2">Uncharacterized protein</fullName>
    </submittedName>
</protein>
<feature type="signal peptide" evidence="1">
    <location>
        <begin position="1"/>
        <end position="21"/>
    </location>
</feature>
<proteinExistence type="predicted"/>
<feature type="chain" id="PRO_5045273377" evidence="1">
    <location>
        <begin position="22"/>
        <end position="178"/>
    </location>
</feature>
<keyword evidence="1" id="KW-0732">Signal</keyword>
<evidence type="ECO:0000313" key="2">
    <source>
        <dbReference type="EMBL" id="CAK9250204.1"/>
    </source>
</evidence>
<comment type="caution">
    <text evidence="2">The sequence shown here is derived from an EMBL/GenBank/DDBJ whole genome shotgun (WGS) entry which is preliminary data.</text>
</comment>
<gene>
    <name evidence="2" type="ORF">CSSPJE1EN1_LOCUS25582</name>
</gene>
<evidence type="ECO:0000313" key="3">
    <source>
        <dbReference type="Proteomes" id="UP001497444"/>
    </source>
</evidence>
<dbReference type="EMBL" id="CAXAQS010000135">
    <property type="protein sequence ID" value="CAK9250204.1"/>
    <property type="molecule type" value="Genomic_DNA"/>
</dbReference>
<dbReference type="Proteomes" id="UP001497444">
    <property type="component" value="Unassembled WGS sequence"/>
</dbReference>
<reference evidence="2" key="1">
    <citation type="submission" date="2024-02" db="EMBL/GenBank/DDBJ databases">
        <authorList>
            <consortium name="ELIXIR-Norway"/>
            <consortium name="Elixir Norway"/>
        </authorList>
    </citation>
    <scope>NUCLEOTIDE SEQUENCE</scope>
</reference>